<sequence length="125" mass="14631">MRISKIFPLLQSASYIVFVNGLCSNIHAADFPLPCYSHKKESAGTIHKDIRRWAFNFFHADQQETRFLWKHKPTETDHFKLIWMNADLLVEDLEDGDRTSQPKDKVVTWNLPFRSDTSYLVQSTT</sequence>
<evidence type="ECO:0000313" key="1">
    <source>
        <dbReference type="EMBL" id="KAG5388243.1"/>
    </source>
</evidence>
<dbReference type="Proteomes" id="UP000823674">
    <property type="component" value="Chromosome A08"/>
</dbReference>
<reference evidence="1 2" key="1">
    <citation type="submission" date="2021-03" db="EMBL/GenBank/DDBJ databases">
        <authorList>
            <person name="King G.J."/>
            <person name="Bancroft I."/>
            <person name="Baten A."/>
            <person name="Bloomfield J."/>
            <person name="Borpatragohain P."/>
            <person name="He Z."/>
            <person name="Irish N."/>
            <person name="Irwin J."/>
            <person name="Liu K."/>
            <person name="Mauleon R.P."/>
            <person name="Moore J."/>
            <person name="Morris R."/>
            <person name="Ostergaard L."/>
            <person name="Wang B."/>
            <person name="Wells R."/>
        </authorList>
    </citation>
    <scope>NUCLEOTIDE SEQUENCE [LARGE SCALE GENOMIC DNA]</scope>
    <source>
        <strain evidence="1">R-o-18</strain>
        <tissue evidence="1">Leaf</tissue>
    </source>
</reference>
<evidence type="ECO:0000313" key="2">
    <source>
        <dbReference type="Proteomes" id="UP000823674"/>
    </source>
</evidence>
<protein>
    <recommendedName>
        <fullName evidence="3">Malectin-like domain-containing protein</fullName>
    </recommendedName>
</protein>
<name>A0ABQ7LRK7_BRACM</name>
<organism evidence="1 2">
    <name type="scientific">Brassica rapa subsp. trilocularis</name>
    <dbReference type="NCBI Taxonomy" id="1813537"/>
    <lineage>
        <taxon>Eukaryota</taxon>
        <taxon>Viridiplantae</taxon>
        <taxon>Streptophyta</taxon>
        <taxon>Embryophyta</taxon>
        <taxon>Tracheophyta</taxon>
        <taxon>Spermatophyta</taxon>
        <taxon>Magnoliopsida</taxon>
        <taxon>eudicotyledons</taxon>
        <taxon>Gunneridae</taxon>
        <taxon>Pentapetalae</taxon>
        <taxon>rosids</taxon>
        <taxon>malvids</taxon>
        <taxon>Brassicales</taxon>
        <taxon>Brassicaceae</taxon>
        <taxon>Brassiceae</taxon>
        <taxon>Brassica</taxon>
    </lineage>
</organism>
<gene>
    <name evidence="1" type="primary">A08g501600.1_BraROA</name>
    <name evidence="1" type="ORF">IGI04_029784</name>
</gene>
<dbReference type="EMBL" id="JADBGQ010000007">
    <property type="protein sequence ID" value="KAG5388243.1"/>
    <property type="molecule type" value="Genomic_DNA"/>
</dbReference>
<accession>A0ABQ7LRK7</accession>
<keyword evidence="2" id="KW-1185">Reference proteome</keyword>
<comment type="caution">
    <text evidence="1">The sequence shown here is derived from an EMBL/GenBank/DDBJ whole genome shotgun (WGS) entry which is preliminary data.</text>
</comment>
<proteinExistence type="predicted"/>
<evidence type="ECO:0008006" key="3">
    <source>
        <dbReference type="Google" id="ProtNLM"/>
    </source>
</evidence>